<dbReference type="Gene3D" id="1.10.20.120">
    <property type="match status" value="1"/>
</dbReference>
<comment type="function">
    <text evidence="4">Non catalytic subunit of RNase H2, an endonuclease that specifically degrades the RNA of RNA:DNA hybrids. Participates in DNA replication, possibly by mediating the removal of lagging-strand Okazaki fragment RNA primers during DNA replication. Mediates the excision of single ribonucleotides from DNA:RNA duplexes.</text>
</comment>
<gene>
    <name evidence="8" type="ORF">EPUL_003571</name>
</gene>
<proteinExistence type="predicted"/>
<evidence type="ECO:0000256" key="5">
    <source>
        <dbReference type="ARBA" id="ARBA00033464"/>
    </source>
</evidence>
<dbReference type="Proteomes" id="UP000237438">
    <property type="component" value="Unassembled WGS sequence"/>
</dbReference>
<dbReference type="CDD" id="cd09270">
    <property type="entry name" value="RNase_H2-B"/>
    <property type="match status" value="1"/>
</dbReference>
<dbReference type="GO" id="GO:0032299">
    <property type="term" value="C:ribonuclease H2 complex"/>
    <property type="evidence" value="ECO:0007669"/>
    <property type="project" value="InterPro"/>
</dbReference>
<name>A0A2S4PV80_9PEZI</name>
<dbReference type="STRING" id="225359.A0A2S4PV80"/>
<dbReference type="EMBL" id="PEDP01000448">
    <property type="protein sequence ID" value="POS85948.1"/>
    <property type="molecule type" value="Genomic_DNA"/>
</dbReference>
<reference evidence="8 9" key="1">
    <citation type="submission" date="2017-10" db="EMBL/GenBank/DDBJ databases">
        <title>Development of genomic resources for the powdery mildew, Erysiphe pulchra.</title>
        <authorList>
            <person name="Wadl P.A."/>
            <person name="Mack B.M."/>
            <person name="Moore G."/>
            <person name="Beltz S.B."/>
        </authorList>
    </citation>
    <scope>NUCLEOTIDE SEQUENCE [LARGE SCALE GENOMIC DNA]</scope>
    <source>
        <strain evidence="8">Cflorida</strain>
    </source>
</reference>
<dbReference type="Pfam" id="PF09468">
    <property type="entry name" value="RNase_H2-Ydr279"/>
    <property type="match status" value="1"/>
</dbReference>
<dbReference type="InterPro" id="IPR041195">
    <property type="entry name" value="Rnh202_N"/>
</dbReference>
<protein>
    <recommendedName>
        <fullName evidence="2">Ribonuclease H2 subunit B</fullName>
    </recommendedName>
    <alternativeName>
        <fullName evidence="5">Ribonuclease HI subunit B</fullName>
    </alternativeName>
</protein>
<dbReference type="InterPro" id="IPR019024">
    <property type="entry name" value="RNase_H2_suB_wHTH"/>
</dbReference>
<comment type="subcellular location">
    <subcellularLocation>
        <location evidence="1">Nucleus</location>
    </subcellularLocation>
</comment>
<evidence type="ECO:0000256" key="2">
    <source>
        <dbReference type="ARBA" id="ARBA00019062"/>
    </source>
</evidence>
<accession>A0A2S4PV80</accession>
<dbReference type="Pfam" id="PF17745">
    <property type="entry name" value="Ydr279_N"/>
    <property type="match status" value="1"/>
</dbReference>
<evidence type="ECO:0000256" key="3">
    <source>
        <dbReference type="ARBA" id="ARBA00023242"/>
    </source>
</evidence>
<evidence type="ECO:0000259" key="6">
    <source>
        <dbReference type="Pfam" id="PF09468"/>
    </source>
</evidence>
<organism evidence="8 9">
    <name type="scientific">Erysiphe pulchra</name>
    <dbReference type="NCBI Taxonomy" id="225359"/>
    <lineage>
        <taxon>Eukaryota</taxon>
        <taxon>Fungi</taxon>
        <taxon>Dikarya</taxon>
        <taxon>Ascomycota</taxon>
        <taxon>Pezizomycotina</taxon>
        <taxon>Leotiomycetes</taxon>
        <taxon>Erysiphales</taxon>
        <taxon>Erysiphaceae</taxon>
        <taxon>Erysiphe</taxon>
    </lineage>
</organism>
<dbReference type="OrthoDB" id="29098at2759"/>
<feature type="domain" description="Rnh202 triple barrel" evidence="7">
    <location>
        <begin position="39"/>
        <end position="129"/>
    </location>
</feature>
<dbReference type="GO" id="GO:0006401">
    <property type="term" value="P:RNA catabolic process"/>
    <property type="evidence" value="ECO:0007669"/>
    <property type="project" value="TreeGrafter"/>
</dbReference>
<evidence type="ECO:0000256" key="4">
    <source>
        <dbReference type="ARBA" id="ARBA00024778"/>
    </source>
</evidence>
<feature type="domain" description="Ribonuclease H2 subunit B wHTH" evidence="6">
    <location>
        <begin position="132"/>
        <end position="343"/>
    </location>
</feature>
<dbReference type="GO" id="GO:0005654">
    <property type="term" value="C:nucleoplasm"/>
    <property type="evidence" value="ECO:0007669"/>
    <property type="project" value="TreeGrafter"/>
</dbReference>
<keyword evidence="9" id="KW-1185">Reference proteome</keyword>
<evidence type="ECO:0000313" key="8">
    <source>
        <dbReference type="EMBL" id="POS85948.1"/>
    </source>
</evidence>
<dbReference type="AlphaFoldDB" id="A0A2S4PV80"/>
<dbReference type="InterPro" id="IPR040456">
    <property type="entry name" value="RNase_H2_suB"/>
</dbReference>
<evidence type="ECO:0000259" key="7">
    <source>
        <dbReference type="Pfam" id="PF17745"/>
    </source>
</evidence>
<dbReference type="PANTHER" id="PTHR13383">
    <property type="entry name" value="RIBONUCLEASE H2 SUBUNIT B"/>
    <property type="match status" value="1"/>
</dbReference>
<sequence>MANTQCEDAFTNINTKCTLDSHAGSGSSCSNLYPQQLLLLPSDISNGARIITLKDPRGSNGIRYLVCPKRGIHELRSITDSGNIRRSLFLFPNHTLGTRKNETNELKICSNHTGYIMRNANLLVATLIDPLFLILPSLVPKINTKSSERQKSLYLSFEDYLDRLITDSSQLMYLSGIASIKKQLLQRMIVVCDSVGVDDEKMYRLNEDKLVKELTKKAFRMAKTGLPSSMEEKYIRKILEVPLTNIKLEEEYTNDTAMMKGKNERKIAAADVEKLSKIEAISYTTTPNISIEQTSNMNPINSLSFAEDKLVHEKKVSDLLRIKTSLQFIMSNYVAPHIGEALKDLLFAQNTLIDFTSLDSHLINVAKLRQDAIDSRLNDDYLRKRPRLEDEEYEIRAEKRKREEKMKKTVSCSRGVNALKKVNISGMKKMSEFFKKT</sequence>
<dbReference type="PANTHER" id="PTHR13383:SF11">
    <property type="entry name" value="RIBONUCLEASE H2 SUBUNIT B"/>
    <property type="match status" value="1"/>
</dbReference>
<keyword evidence="3" id="KW-0539">Nucleus</keyword>
<comment type="caution">
    <text evidence="8">The sequence shown here is derived from an EMBL/GenBank/DDBJ whole genome shotgun (WGS) entry which is preliminary data.</text>
</comment>
<evidence type="ECO:0000313" key="9">
    <source>
        <dbReference type="Proteomes" id="UP000237438"/>
    </source>
</evidence>
<evidence type="ECO:0000256" key="1">
    <source>
        <dbReference type="ARBA" id="ARBA00004123"/>
    </source>
</evidence>